<evidence type="ECO:0000256" key="2">
    <source>
        <dbReference type="ARBA" id="ARBA00005019"/>
    </source>
</evidence>
<name>A0A423I6R1_9PSED</name>
<evidence type="ECO:0000256" key="3">
    <source>
        <dbReference type="ARBA" id="ARBA00009014"/>
    </source>
</evidence>
<comment type="catalytic activity">
    <reaction evidence="10 11">
        <text>nicotinate beta-D-ribonucleotide + ATP + H(+) = deamido-NAD(+) + diphosphate</text>
        <dbReference type="Rhea" id="RHEA:22860"/>
        <dbReference type="ChEBI" id="CHEBI:15378"/>
        <dbReference type="ChEBI" id="CHEBI:30616"/>
        <dbReference type="ChEBI" id="CHEBI:33019"/>
        <dbReference type="ChEBI" id="CHEBI:57502"/>
        <dbReference type="ChEBI" id="CHEBI:58437"/>
        <dbReference type="EC" id="2.7.7.18"/>
    </reaction>
</comment>
<evidence type="ECO:0000256" key="5">
    <source>
        <dbReference type="ARBA" id="ARBA00022679"/>
    </source>
</evidence>
<evidence type="ECO:0000313" key="14">
    <source>
        <dbReference type="EMBL" id="RON21240.1"/>
    </source>
</evidence>
<comment type="function">
    <text evidence="1 11">Catalyzes the reversible adenylation of nicotinate mononucleotide (NaMN) to nicotinic acid adenine dinucleotide (NaAD).</text>
</comment>
<dbReference type="SUPFAM" id="SSF52374">
    <property type="entry name" value="Nucleotidylyl transferase"/>
    <property type="match status" value="1"/>
</dbReference>
<dbReference type="InterPro" id="IPR004821">
    <property type="entry name" value="Cyt_trans-like"/>
</dbReference>
<feature type="region of interest" description="Disordered" evidence="12">
    <location>
        <begin position="1"/>
        <end position="32"/>
    </location>
</feature>
<dbReference type="Gene3D" id="3.40.50.620">
    <property type="entry name" value="HUPs"/>
    <property type="match status" value="1"/>
</dbReference>
<evidence type="ECO:0000256" key="7">
    <source>
        <dbReference type="ARBA" id="ARBA00022741"/>
    </source>
</evidence>
<dbReference type="NCBIfam" id="NF000840">
    <property type="entry name" value="PRK00071.1-3"/>
    <property type="match status" value="1"/>
</dbReference>
<comment type="pathway">
    <text evidence="2 11">Cofactor biosynthesis; NAD(+) biosynthesis; deamido-NAD(+) from nicotinate D-ribonucleotide: step 1/1.</text>
</comment>
<evidence type="ECO:0000256" key="1">
    <source>
        <dbReference type="ARBA" id="ARBA00002324"/>
    </source>
</evidence>
<dbReference type="Proteomes" id="UP000285636">
    <property type="component" value="Unassembled WGS sequence"/>
</dbReference>
<keyword evidence="6 11" id="KW-0548">Nucleotidyltransferase</keyword>
<dbReference type="InterPro" id="IPR014729">
    <property type="entry name" value="Rossmann-like_a/b/a_fold"/>
</dbReference>
<reference evidence="14 15" key="1">
    <citation type="submission" date="2016-10" db="EMBL/GenBank/DDBJ databases">
        <title>Comparative genome analysis of multiple Pseudomonas spp. focuses on biocontrol and plant growth promoting traits.</title>
        <authorList>
            <person name="Tao X.-Y."/>
            <person name="Taylor C.G."/>
        </authorList>
    </citation>
    <scope>NUCLEOTIDE SEQUENCE [LARGE SCALE GENOMIC DNA]</scope>
    <source>
        <strain evidence="14 15">38D7</strain>
    </source>
</reference>
<evidence type="ECO:0000256" key="9">
    <source>
        <dbReference type="ARBA" id="ARBA00023027"/>
    </source>
</evidence>
<comment type="caution">
    <text evidence="14">The sequence shown here is derived from an EMBL/GenBank/DDBJ whole genome shotgun (WGS) entry which is preliminary data.</text>
</comment>
<gene>
    <name evidence="11" type="primary">nadD</name>
    <name evidence="14" type="ORF">BK660_11205</name>
</gene>
<dbReference type="EMBL" id="MOBK01000005">
    <property type="protein sequence ID" value="RON21240.1"/>
    <property type="molecule type" value="Genomic_DNA"/>
</dbReference>
<feature type="domain" description="Cytidyltransferase-like" evidence="13">
    <location>
        <begin position="33"/>
        <end position="210"/>
    </location>
</feature>
<dbReference type="GO" id="GO:0009435">
    <property type="term" value="P:NAD+ biosynthetic process"/>
    <property type="evidence" value="ECO:0007669"/>
    <property type="project" value="UniProtKB-UniRule"/>
</dbReference>
<keyword evidence="9 11" id="KW-0520">NAD</keyword>
<keyword evidence="4 11" id="KW-0662">Pyridine nucleotide biosynthesis</keyword>
<dbReference type="GO" id="GO:0005524">
    <property type="term" value="F:ATP binding"/>
    <property type="evidence" value="ECO:0007669"/>
    <property type="project" value="UniProtKB-KW"/>
</dbReference>
<dbReference type="NCBIfam" id="NF000839">
    <property type="entry name" value="PRK00071.1-1"/>
    <property type="match status" value="1"/>
</dbReference>
<dbReference type="NCBIfam" id="TIGR00125">
    <property type="entry name" value="cyt_tran_rel"/>
    <property type="match status" value="1"/>
</dbReference>
<comment type="similarity">
    <text evidence="3 11">Belongs to the NadD family.</text>
</comment>
<evidence type="ECO:0000256" key="10">
    <source>
        <dbReference type="ARBA" id="ARBA00048721"/>
    </source>
</evidence>
<proteinExistence type="inferred from homology"/>
<dbReference type="UniPathway" id="UPA00253">
    <property type="reaction ID" value="UER00332"/>
</dbReference>
<dbReference type="Pfam" id="PF01467">
    <property type="entry name" value="CTP_transf_like"/>
    <property type="match status" value="1"/>
</dbReference>
<sequence>MASCAARRRSDLGDLDPTAPATANEPRPRRIGMLGGTFDPVHIGHLRGALEVAESLALDELRLTPSARPPHRGTPQVSAKDRLAMVECAVAGVAPLVVDARELQRDKPSYTIDTLELMRAELAAQTQVFLLLGWDAFCGLPTWHRWEELLQHCHILVLQRPDADSEPPDALRNLLAARSVSDPLALKGPSGQIAFVWQTPLAVSATQIRQLLASGKSVRFLVPDAVLAYIDAHGLYRASN</sequence>
<evidence type="ECO:0000256" key="8">
    <source>
        <dbReference type="ARBA" id="ARBA00022840"/>
    </source>
</evidence>
<dbReference type="PANTHER" id="PTHR39321:SF3">
    <property type="entry name" value="PHOSPHOPANTETHEINE ADENYLYLTRANSFERASE"/>
    <property type="match status" value="1"/>
</dbReference>
<evidence type="ECO:0000259" key="13">
    <source>
        <dbReference type="Pfam" id="PF01467"/>
    </source>
</evidence>
<evidence type="ECO:0000256" key="4">
    <source>
        <dbReference type="ARBA" id="ARBA00022642"/>
    </source>
</evidence>
<keyword evidence="8 11" id="KW-0067">ATP-binding</keyword>
<dbReference type="AlphaFoldDB" id="A0A423I6R1"/>
<organism evidence="14 15">
    <name type="scientific">Pseudomonas brassicacearum</name>
    <dbReference type="NCBI Taxonomy" id="930166"/>
    <lineage>
        <taxon>Bacteria</taxon>
        <taxon>Pseudomonadati</taxon>
        <taxon>Pseudomonadota</taxon>
        <taxon>Gammaproteobacteria</taxon>
        <taxon>Pseudomonadales</taxon>
        <taxon>Pseudomonadaceae</taxon>
        <taxon>Pseudomonas</taxon>
    </lineage>
</organism>
<evidence type="ECO:0000256" key="12">
    <source>
        <dbReference type="SAM" id="MobiDB-lite"/>
    </source>
</evidence>
<dbReference type="PANTHER" id="PTHR39321">
    <property type="entry name" value="NICOTINATE-NUCLEOTIDE ADENYLYLTRANSFERASE-RELATED"/>
    <property type="match status" value="1"/>
</dbReference>
<keyword evidence="7 11" id="KW-0547">Nucleotide-binding</keyword>
<keyword evidence="5 11" id="KW-0808">Transferase</keyword>
<dbReference type="CDD" id="cd02165">
    <property type="entry name" value="NMNAT"/>
    <property type="match status" value="1"/>
</dbReference>
<evidence type="ECO:0000313" key="15">
    <source>
        <dbReference type="Proteomes" id="UP000285636"/>
    </source>
</evidence>
<evidence type="ECO:0000256" key="6">
    <source>
        <dbReference type="ARBA" id="ARBA00022695"/>
    </source>
</evidence>
<dbReference type="InterPro" id="IPR005248">
    <property type="entry name" value="NadD/NMNAT"/>
</dbReference>
<dbReference type="GO" id="GO:0004515">
    <property type="term" value="F:nicotinate-nucleotide adenylyltransferase activity"/>
    <property type="evidence" value="ECO:0007669"/>
    <property type="project" value="UniProtKB-UniRule"/>
</dbReference>
<accession>A0A423I6R1</accession>
<dbReference type="NCBIfam" id="TIGR00482">
    <property type="entry name" value="nicotinate (nicotinamide) nucleotide adenylyltransferase"/>
    <property type="match status" value="1"/>
</dbReference>
<dbReference type="HAMAP" id="MF_00244">
    <property type="entry name" value="NaMN_adenylyltr"/>
    <property type="match status" value="1"/>
</dbReference>
<evidence type="ECO:0000256" key="11">
    <source>
        <dbReference type="HAMAP-Rule" id="MF_00244"/>
    </source>
</evidence>
<dbReference type="EC" id="2.7.7.18" evidence="11"/>
<protein>
    <recommendedName>
        <fullName evidence="11">Probable nicotinate-nucleotide adenylyltransferase</fullName>
        <ecNumber evidence="11">2.7.7.18</ecNumber>
    </recommendedName>
    <alternativeName>
        <fullName evidence="11">Deamido-NAD(+) diphosphorylase</fullName>
    </alternativeName>
    <alternativeName>
        <fullName evidence="11">Deamido-NAD(+) pyrophosphorylase</fullName>
    </alternativeName>
    <alternativeName>
        <fullName evidence="11">Nicotinate mononucleotide adenylyltransferase</fullName>
        <shortName evidence="11">NaMN adenylyltransferase</shortName>
    </alternativeName>
</protein>